<dbReference type="InterPro" id="IPR001849">
    <property type="entry name" value="PH_domain"/>
</dbReference>
<feature type="region of interest" description="Disordered" evidence="1">
    <location>
        <begin position="328"/>
        <end position="382"/>
    </location>
</feature>
<name>A0ABQ7JGM7_9APIC</name>
<evidence type="ECO:0000313" key="3">
    <source>
        <dbReference type="EMBL" id="KAF8822835.1"/>
    </source>
</evidence>
<feature type="compositionally biased region" description="Polar residues" evidence="1">
    <location>
        <begin position="347"/>
        <end position="375"/>
    </location>
</feature>
<gene>
    <name evidence="3" type="ORF">IE077_002379</name>
</gene>
<feature type="compositionally biased region" description="Basic and acidic residues" evidence="1">
    <location>
        <begin position="414"/>
        <end position="425"/>
    </location>
</feature>
<dbReference type="EMBL" id="JADAQX010000020">
    <property type="protein sequence ID" value="KAF8822835.1"/>
    <property type="molecule type" value="Genomic_DNA"/>
</dbReference>
<protein>
    <recommendedName>
        <fullName evidence="2">PH domain-containing protein</fullName>
    </recommendedName>
</protein>
<evidence type="ECO:0000259" key="2">
    <source>
        <dbReference type="PROSITE" id="PS50003"/>
    </source>
</evidence>
<feature type="domain" description="PH" evidence="2">
    <location>
        <begin position="102"/>
        <end position="210"/>
    </location>
</feature>
<feature type="region of interest" description="Disordered" evidence="1">
    <location>
        <begin position="229"/>
        <end position="250"/>
    </location>
</feature>
<dbReference type="PROSITE" id="PS50003">
    <property type="entry name" value="PH_DOMAIN"/>
    <property type="match status" value="1"/>
</dbReference>
<dbReference type="Proteomes" id="UP000823046">
    <property type="component" value="Unassembled WGS sequence"/>
</dbReference>
<accession>A0ABQ7JGM7</accession>
<keyword evidence="4" id="KW-1185">Reference proteome</keyword>
<sequence length="559" mass="64251">MFYTVDMKEELDIPYSELKTSNVDALLRAEQREMNESNRRVSTFCKEVSQVVSEFCEVPFYLEHDSANPAAEHASTDRTPRSHASWEVLENVSAKDPKNLPTLLSTCFLRRDPFHQEWEWREVALRETYLCIMSQRDKIESCIPIKDVQIQSFESKTISPITRVAARQRPIGFEIVKYNKRNELSSYWLLSGDDPAEVDRWITLLHDYQSTGILQVTLGVDESRKSTENEEEFPHEFQMSPEEFEGNEKERVTEEETLAFPQRGAYHNLDNTNGVLNVNKSTDRMLEPLPTHAERCNGFPEHTVEFEDPELLLGMKSGRINSIESRTRSFPDSLSLDTKCGEKPFPESSSNLTPSPTVTQDEQFSNEGGQQTNNGILPEGSHHHMRNVSATYGVEAYPKTESMAINSYPLRSAEFHDDNSDKQAELESYNDSVSSISESAGVRIADTNPKYATEAAFENQLSRRFIEESSRQKSRLPQRRRPLAFSHEDLPYRVKFPPAERMPIFEYSPDSSVTSVASATNDHFTEPTELAHAEKYSQFEYVHPLTYSRYKYIRKRRAE</sequence>
<evidence type="ECO:0000256" key="1">
    <source>
        <dbReference type="SAM" id="MobiDB-lite"/>
    </source>
</evidence>
<organism evidence="3 4">
    <name type="scientific">Cardiosporidium cionae</name>
    <dbReference type="NCBI Taxonomy" id="476202"/>
    <lineage>
        <taxon>Eukaryota</taxon>
        <taxon>Sar</taxon>
        <taxon>Alveolata</taxon>
        <taxon>Apicomplexa</taxon>
        <taxon>Aconoidasida</taxon>
        <taxon>Nephromycida</taxon>
        <taxon>Cardiosporidium</taxon>
    </lineage>
</organism>
<reference evidence="3 4" key="1">
    <citation type="journal article" date="2020" name="bioRxiv">
        <title>Metabolic contributions of an alphaproteobacterial endosymbiont in the apicomplexan Cardiosporidium cionae.</title>
        <authorList>
            <person name="Hunter E.S."/>
            <person name="Paight C.J."/>
            <person name="Lane C.E."/>
        </authorList>
    </citation>
    <scope>NUCLEOTIDE SEQUENCE [LARGE SCALE GENOMIC DNA]</scope>
    <source>
        <strain evidence="3">ESH_2018</strain>
    </source>
</reference>
<proteinExistence type="predicted"/>
<evidence type="ECO:0000313" key="4">
    <source>
        <dbReference type="Proteomes" id="UP000823046"/>
    </source>
</evidence>
<comment type="caution">
    <text evidence="3">The sequence shown here is derived from an EMBL/GenBank/DDBJ whole genome shotgun (WGS) entry which is preliminary data.</text>
</comment>
<feature type="region of interest" description="Disordered" evidence="1">
    <location>
        <begin position="414"/>
        <end position="433"/>
    </location>
</feature>